<evidence type="ECO:0000256" key="6">
    <source>
        <dbReference type="SAM" id="MobiDB-lite"/>
    </source>
</evidence>
<dbReference type="Proteomes" id="UP001152523">
    <property type="component" value="Unassembled WGS sequence"/>
</dbReference>
<dbReference type="SMART" id="SM00360">
    <property type="entry name" value="RRM"/>
    <property type="match status" value="1"/>
</dbReference>
<keyword evidence="3 5" id="KW-0694">RNA-binding</keyword>
<evidence type="ECO:0000313" key="8">
    <source>
        <dbReference type="EMBL" id="CAH9147032.1"/>
    </source>
</evidence>
<dbReference type="InterPro" id="IPR012677">
    <property type="entry name" value="Nucleotide-bd_a/b_plait_sf"/>
</dbReference>
<evidence type="ECO:0000256" key="4">
    <source>
        <dbReference type="ARBA" id="ARBA00023242"/>
    </source>
</evidence>
<dbReference type="CDD" id="cd12416">
    <property type="entry name" value="RRM4_RBM28_like"/>
    <property type="match status" value="1"/>
</dbReference>
<dbReference type="SUPFAM" id="SSF54928">
    <property type="entry name" value="RNA-binding domain, RBD"/>
    <property type="match status" value="1"/>
</dbReference>
<keyword evidence="4" id="KW-0539">Nucleus</keyword>
<evidence type="ECO:0000256" key="1">
    <source>
        <dbReference type="ARBA" id="ARBA00004123"/>
    </source>
</evidence>
<evidence type="ECO:0000256" key="3">
    <source>
        <dbReference type="ARBA" id="ARBA00022884"/>
    </source>
</evidence>
<sequence>MIKLKSPNFHVSRTRLIIYNLPKSMTDKELKKLCLDAVTSRATKQKPMIRQIKFLEDTKKGKLVVKNHSRGVAFVEFTEHQHALVALRVLNNNPGTFGPEHRPIVEFSIDNVHTLLRHKERNQVQSTGFHHKMEKSNVDPNGSKRKTENSRESEKSRKCKSKSI</sequence>
<dbReference type="Gene3D" id="3.30.70.330">
    <property type="match status" value="1"/>
</dbReference>
<dbReference type="InterPro" id="IPR000504">
    <property type="entry name" value="RRM_dom"/>
</dbReference>
<evidence type="ECO:0000313" key="9">
    <source>
        <dbReference type="Proteomes" id="UP001152523"/>
    </source>
</evidence>
<feature type="domain" description="RRM" evidence="7">
    <location>
        <begin position="14"/>
        <end position="104"/>
    </location>
</feature>
<evidence type="ECO:0000256" key="2">
    <source>
        <dbReference type="ARBA" id="ARBA00022737"/>
    </source>
</evidence>
<dbReference type="FunFam" id="3.30.70.330:FF:000182">
    <property type="entry name" value="RNA-binding motif protein 28"/>
    <property type="match status" value="1"/>
</dbReference>
<keyword evidence="9" id="KW-1185">Reference proteome</keyword>
<evidence type="ECO:0000259" key="7">
    <source>
        <dbReference type="PROSITE" id="PS50102"/>
    </source>
</evidence>
<protein>
    <recommendedName>
        <fullName evidence="7">RRM domain-containing protein</fullName>
    </recommendedName>
</protein>
<dbReference type="AlphaFoldDB" id="A0AAV0GGI1"/>
<keyword evidence="2" id="KW-0677">Repeat</keyword>
<dbReference type="GO" id="GO:0005634">
    <property type="term" value="C:nucleus"/>
    <property type="evidence" value="ECO:0007669"/>
    <property type="project" value="UniProtKB-SubCell"/>
</dbReference>
<evidence type="ECO:0000256" key="5">
    <source>
        <dbReference type="PROSITE-ProRule" id="PRU00176"/>
    </source>
</evidence>
<feature type="compositionally biased region" description="Basic and acidic residues" evidence="6">
    <location>
        <begin position="145"/>
        <end position="156"/>
    </location>
</feature>
<feature type="region of interest" description="Disordered" evidence="6">
    <location>
        <begin position="122"/>
        <end position="164"/>
    </location>
</feature>
<dbReference type="PROSITE" id="PS50102">
    <property type="entry name" value="RRM"/>
    <property type="match status" value="1"/>
</dbReference>
<comment type="caution">
    <text evidence="8">The sequence shown here is derived from an EMBL/GenBank/DDBJ whole genome shotgun (WGS) entry which is preliminary data.</text>
</comment>
<comment type="subcellular location">
    <subcellularLocation>
        <location evidence="1">Nucleus</location>
    </subcellularLocation>
</comment>
<dbReference type="GO" id="GO:0003729">
    <property type="term" value="F:mRNA binding"/>
    <property type="evidence" value="ECO:0007669"/>
    <property type="project" value="TreeGrafter"/>
</dbReference>
<organism evidence="8 9">
    <name type="scientific">Cuscuta epithymum</name>
    <dbReference type="NCBI Taxonomy" id="186058"/>
    <lineage>
        <taxon>Eukaryota</taxon>
        <taxon>Viridiplantae</taxon>
        <taxon>Streptophyta</taxon>
        <taxon>Embryophyta</taxon>
        <taxon>Tracheophyta</taxon>
        <taxon>Spermatophyta</taxon>
        <taxon>Magnoliopsida</taxon>
        <taxon>eudicotyledons</taxon>
        <taxon>Gunneridae</taxon>
        <taxon>Pentapetalae</taxon>
        <taxon>asterids</taxon>
        <taxon>lamiids</taxon>
        <taxon>Solanales</taxon>
        <taxon>Convolvulaceae</taxon>
        <taxon>Cuscuteae</taxon>
        <taxon>Cuscuta</taxon>
        <taxon>Cuscuta subgen. Cuscuta</taxon>
    </lineage>
</organism>
<dbReference type="PANTHER" id="PTHR48039">
    <property type="entry name" value="RNA-BINDING MOTIF PROTEIN 14B"/>
    <property type="match status" value="1"/>
</dbReference>
<name>A0AAV0GGI1_9ASTE</name>
<dbReference type="InterPro" id="IPR035979">
    <property type="entry name" value="RBD_domain_sf"/>
</dbReference>
<proteinExistence type="predicted"/>
<dbReference type="PANTHER" id="PTHR48039:SF5">
    <property type="entry name" value="RNA-BINDING PROTEIN 28"/>
    <property type="match status" value="1"/>
</dbReference>
<dbReference type="EMBL" id="CAMAPF010001120">
    <property type="protein sequence ID" value="CAH9147032.1"/>
    <property type="molecule type" value="Genomic_DNA"/>
</dbReference>
<dbReference type="InterPro" id="IPR051945">
    <property type="entry name" value="RRM_MRD1_RNA_proc_ribogen"/>
</dbReference>
<gene>
    <name evidence="8" type="ORF">CEPIT_LOCUS43427</name>
</gene>
<reference evidence="8" key="1">
    <citation type="submission" date="2022-07" db="EMBL/GenBank/DDBJ databases">
        <authorList>
            <person name="Macas J."/>
            <person name="Novak P."/>
            <person name="Neumann P."/>
        </authorList>
    </citation>
    <scope>NUCLEOTIDE SEQUENCE</scope>
</reference>
<accession>A0AAV0GGI1</accession>